<dbReference type="Proteomes" id="UP000501812">
    <property type="component" value="Chromosome"/>
</dbReference>
<dbReference type="EMBL" id="CP051774">
    <property type="protein sequence ID" value="QJE98688.1"/>
    <property type="molecule type" value="Genomic_DNA"/>
</dbReference>
<evidence type="ECO:0000313" key="2">
    <source>
        <dbReference type="Proteomes" id="UP000501812"/>
    </source>
</evidence>
<name>A0A858RQM8_9BACT</name>
<dbReference type="AlphaFoldDB" id="A0A858RQM8"/>
<sequence length="176" mass="19669">MGNFYTQLWVTDSSTEACAELMKSLGRRSVIGPSHRHLTPIFDSASDQQDLREIDSLALTASKETGKWAIGILNHDDDHLLLRIFHNGEEREHMAAGFFGCLDTAGSRDLCSAFRPKASELLVTLALIRPRLFQIGRHARLARILDIPEWSVGAGYRYIQRGELDDCPEAAGFVRT</sequence>
<dbReference type="KEGG" id="luo:HHL09_23860"/>
<gene>
    <name evidence="1" type="ORF">HHL09_23860</name>
</gene>
<proteinExistence type="predicted"/>
<reference evidence="1 2" key="1">
    <citation type="submission" date="2020-04" db="EMBL/GenBank/DDBJ databases">
        <title>Luteolibacter sp. G-1-1-1 isolated from soil.</title>
        <authorList>
            <person name="Dahal R.H."/>
        </authorList>
    </citation>
    <scope>NUCLEOTIDE SEQUENCE [LARGE SCALE GENOMIC DNA]</scope>
    <source>
        <strain evidence="1 2">G-1-1-1</strain>
    </source>
</reference>
<keyword evidence="2" id="KW-1185">Reference proteome</keyword>
<accession>A0A858RQM8</accession>
<evidence type="ECO:0000313" key="1">
    <source>
        <dbReference type="EMBL" id="QJE98688.1"/>
    </source>
</evidence>
<dbReference type="RefSeq" id="WP_169457175.1">
    <property type="nucleotide sequence ID" value="NZ_CP051774.1"/>
</dbReference>
<protein>
    <submittedName>
        <fullName evidence="1">Uncharacterized protein</fullName>
    </submittedName>
</protein>
<organism evidence="1 2">
    <name type="scientific">Luteolibacter luteus</name>
    <dbReference type="NCBI Taxonomy" id="2728835"/>
    <lineage>
        <taxon>Bacteria</taxon>
        <taxon>Pseudomonadati</taxon>
        <taxon>Verrucomicrobiota</taxon>
        <taxon>Verrucomicrobiia</taxon>
        <taxon>Verrucomicrobiales</taxon>
        <taxon>Verrucomicrobiaceae</taxon>
        <taxon>Luteolibacter</taxon>
    </lineage>
</organism>